<dbReference type="RefSeq" id="WP_044413019.1">
    <property type="nucleotide sequence ID" value="NZ_JXXE01000321.1"/>
</dbReference>
<evidence type="ECO:0000256" key="4">
    <source>
        <dbReference type="ARBA" id="ARBA00022801"/>
    </source>
</evidence>
<feature type="binding site" evidence="6">
    <location>
        <position position="7"/>
    </location>
    <ligand>
        <name>Mg(2+)</name>
        <dbReference type="ChEBI" id="CHEBI:18420"/>
    </ligand>
</feature>
<keyword evidence="2 6" id="KW-0540">Nuclease</keyword>
<dbReference type="Pfam" id="PF01850">
    <property type="entry name" value="PIN"/>
    <property type="match status" value="1"/>
</dbReference>
<proteinExistence type="inferred from homology"/>
<evidence type="ECO:0000256" key="5">
    <source>
        <dbReference type="ARBA" id="ARBA00022842"/>
    </source>
</evidence>
<dbReference type="GO" id="GO:0090729">
    <property type="term" value="F:toxin activity"/>
    <property type="evidence" value="ECO:0007669"/>
    <property type="project" value="UniProtKB-KW"/>
</dbReference>
<evidence type="ECO:0000259" key="7">
    <source>
        <dbReference type="Pfam" id="PF01850"/>
    </source>
</evidence>
<dbReference type="CDD" id="cd09873">
    <property type="entry name" value="PIN_Pae0151-like"/>
    <property type="match status" value="1"/>
</dbReference>
<dbReference type="PATRIC" id="fig|1076.23.peg.3426"/>
<dbReference type="Gene3D" id="3.40.50.1010">
    <property type="entry name" value="5'-nuclease"/>
    <property type="match status" value="1"/>
</dbReference>
<reference evidence="8 9" key="1">
    <citation type="submission" date="2014-11" db="EMBL/GenBank/DDBJ databases">
        <title>Genomics and ecophysiology of heterotrophic nitrogen fixing bacteria isolated from estuarine surface water.</title>
        <authorList>
            <person name="Bentzon-Tilia M."/>
            <person name="Severin I."/>
            <person name="Hansen L.H."/>
            <person name="Riemann L."/>
        </authorList>
    </citation>
    <scope>NUCLEOTIDE SEQUENCE [LARGE SCALE GENOMIC DNA]</scope>
    <source>
        <strain evidence="8 9">BAL398</strain>
    </source>
</reference>
<keyword evidence="3 6" id="KW-0479">Metal-binding</keyword>
<evidence type="ECO:0000256" key="6">
    <source>
        <dbReference type="HAMAP-Rule" id="MF_00265"/>
    </source>
</evidence>
<dbReference type="InterPro" id="IPR051619">
    <property type="entry name" value="TypeII_TA_RNase_PINc/VapC"/>
</dbReference>
<dbReference type="AlphaFoldDB" id="A0A0D7EK55"/>
<evidence type="ECO:0000256" key="1">
    <source>
        <dbReference type="ARBA" id="ARBA00022649"/>
    </source>
</evidence>
<comment type="similarity">
    <text evidence="6">Belongs to the PINc/VapC protein family.</text>
</comment>
<comment type="caution">
    <text evidence="8">The sequence shown here is derived from an EMBL/GenBank/DDBJ whole genome shotgun (WGS) entry which is preliminary data.</text>
</comment>
<dbReference type="InterPro" id="IPR022907">
    <property type="entry name" value="VapC_family"/>
</dbReference>
<dbReference type="GO" id="GO:0004540">
    <property type="term" value="F:RNA nuclease activity"/>
    <property type="evidence" value="ECO:0007669"/>
    <property type="project" value="InterPro"/>
</dbReference>
<dbReference type="Proteomes" id="UP000032515">
    <property type="component" value="Unassembled WGS sequence"/>
</dbReference>
<feature type="binding site" evidence="6">
    <location>
        <position position="99"/>
    </location>
    <ligand>
        <name>Mg(2+)</name>
        <dbReference type="ChEBI" id="CHEBI:18420"/>
    </ligand>
</feature>
<keyword evidence="1 6" id="KW-1277">Toxin-antitoxin system</keyword>
<protein>
    <recommendedName>
        <fullName evidence="6">Ribonuclease VapC</fullName>
        <shortName evidence="6">RNase VapC</shortName>
        <ecNumber evidence="6">3.1.-.-</ecNumber>
    </recommendedName>
    <alternativeName>
        <fullName evidence="6">Toxin VapC</fullName>
    </alternativeName>
</protein>
<organism evidence="8 9">
    <name type="scientific">Rhodopseudomonas palustris</name>
    <dbReference type="NCBI Taxonomy" id="1076"/>
    <lineage>
        <taxon>Bacteria</taxon>
        <taxon>Pseudomonadati</taxon>
        <taxon>Pseudomonadota</taxon>
        <taxon>Alphaproteobacteria</taxon>
        <taxon>Hyphomicrobiales</taxon>
        <taxon>Nitrobacteraceae</taxon>
        <taxon>Rhodopseudomonas</taxon>
    </lineage>
</organism>
<dbReference type="EMBL" id="JXXE01000321">
    <property type="protein sequence ID" value="KIZ41031.1"/>
    <property type="molecule type" value="Genomic_DNA"/>
</dbReference>
<comment type="cofactor">
    <cofactor evidence="6">
        <name>Mg(2+)</name>
        <dbReference type="ChEBI" id="CHEBI:18420"/>
    </cofactor>
</comment>
<dbReference type="InterPro" id="IPR029060">
    <property type="entry name" value="PIN-like_dom_sf"/>
</dbReference>
<dbReference type="OrthoDB" id="1524147at2"/>
<comment type="function">
    <text evidence="6">Toxic component of a toxin-antitoxin (TA) system. An RNase.</text>
</comment>
<sequence>MSDFVVDASVAVKWFTAEVDSLVADDLSASGHRLFAPRLIMTEVANALGRKVLAGPMSMAEALDNLRSLPNYFDEMLPVDDLVAPALENSCALRHPIYDLIYLETARRLDAQLVTADRRFATKLAGSELAHHVTLLSDWHPE</sequence>
<accession>A0A0D7EK55</accession>
<keyword evidence="6" id="KW-0800">Toxin</keyword>
<keyword evidence="5 6" id="KW-0460">Magnesium</keyword>
<feature type="domain" description="PIN" evidence="7">
    <location>
        <begin position="5"/>
        <end position="121"/>
    </location>
</feature>
<evidence type="ECO:0000256" key="3">
    <source>
        <dbReference type="ARBA" id="ARBA00022723"/>
    </source>
</evidence>
<dbReference type="GO" id="GO:0000287">
    <property type="term" value="F:magnesium ion binding"/>
    <property type="evidence" value="ECO:0007669"/>
    <property type="project" value="UniProtKB-UniRule"/>
</dbReference>
<name>A0A0D7EK55_RHOPL</name>
<evidence type="ECO:0000313" key="9">
    <source>
        <dbReference type="Proteomes" id="UP000032515"/>
    </source>
</evidence>
<gene>
    <name evidence="6" type="primary">vapC</name>
    <name evidence="8" type="ORF">OO17_16100</name>
</gene>
<dbReference type="GO" id="GO:0016787">
    <property type="term" value="F:hydrolase activity"/>
    <property type="evidence" value="ECO:0007669"/>
    <property type="project" value="UniProtKB-KW"/>
</dbReference>
<dbReference type="InterPro" id="IPR002716">
    <property type="entry name" value="PIN_dom"/>
</dbReference>
<dbReference type="PANTHER" id="PTHR35901">
    <property type="entry name" value="RIBONUCLEASE VAPC3"/>
    <property type="match status" value="1"/>
</dbReference>
<dbReference type="SUPFAM" id="SSF88723">
    <property type="entry name" value="PIN domain-like"/>
    <property type="match status" value="1"/>
</dbReference>
<keyword evidence="4 6" id="KW-0378">Hydrolase</keyword>
<evidence type="ECO:0000256" key="2">
    <source>
        <dbReference type="ARBA" id="ARBA00022722"/>
    </source>
</evidence>
<dbReference type="EC" id="3.1.-.-" evidence="6"/>
<evidence type="ECO:0000313" key="8">
    <source>
        <dbReference type="EMBL" id="KIZ41031.1"/>
    </source>
</evidence>
<dbReference type="PANTHER" id="PTHR35901:SF1">
    <property type="entry name" value="EXONUCLEASE VAPC9"/>
    <property type="match status" value="1"/>
</dbReference>
<dbReference type="HAMAP" id="MF_00265">
    <property type="entry name" value="VapC_Nob1"/>
    <property type="match status" value="1"/>
</dbReference>
<dbReference type="InterPro" id="IPR044153">
    <property type="entry name" value="PIN_Pae0151-like"/>
</dbReference>